<accession>A0A1F4XIB3</accession>
<dbReference type="Pfam" id="PF04055">
    <property type="entry name" value="Radical_SAM"/>
    <property type="match status" value="1"/>
</dbReference>
<comment type="caution">
    <text evidence="6">The sequence shown here is derived from an EMBL/GenBank/DDBJ whole genome shotgun (WGS) entry which is preliminary data.</text>
</comment>
<dbReference type="PROSITE" id="PS51918">
    <property type="entry name" value="RADICAL_SAM"/>
    <property type="match status" value="1"/>
</dbReference>
<evidence type="ECO:0000256" key="1">
    <source>
        <dbReference type="ARBA" id="ARBA00022691"/>
    </source>
</evidence>
<keyword evidence="2" id="KW-0479">Metal-binding</keyword>
<dbReference type="EMBL" id="MEWR01000028">
    <property type="protein sequence ID" value="OGC81348.1"/>
    <property type="molecule type" value="Genomic_DNA"/>
</dbReference>
<feature type="domain" description="Radical SAM core" evidence="5">
    <location>
        <begin position="40"/>
        <end position="273"/>
    </location>
</feature>
<evidence type="ECO:0000256" key="2">
    <source>
        <dbReference type="ARBA" id="ARBA00022723"/>
    </source>
</evidence>
<dbReference type="GO" id="GO:0046872">
    <property type="term" value="F:metal ion binding"/>
    <property type="evidence" value="ECO:0007669"/>
    <property type="project" value="UniProtKB-KW"/>
</dbReference>
<dbReference type="Proteomes" id="UP000177614">
    <property type="component" value="Unassembled WGS sequence"/>
</dbReference>
<dbReference type="InterPro" id="IPR058240">
    <property type="entry name" value="rSAM_sf"/>
</dbReference>
<keyword evidence="3" id="KW-0408">Iron</keyword>
<dbReference type="GO" id="GO:0003824">
    <property type="term" value="F:catalytic activity"/>
    <property type="evidence" value="ECO:0007669"/>
    <property type="project" value="InterPro"/>
</dbReference>
<name>A0A1F4XIB3_9BACT</name>
<evidence type="ECO:0000259" key="5">
    <source>
        <dbReference type="PROSITE" id="PS51918"/>
    </source>
</evidence>
<dbReference type="GO" id="GO:0051536">
    <property type="term" value="F:iron-sulfur cluster binding"/>
    <property type="evidence" value="ECO:0007669"/>
    <property type="project" value="UniProtKB-KW"/>
</dbReference>
<keyword evidence="4" id="KW-0411">Iron-sulfur</keyword>
<dbReference type="CDD" id="cd01335">
    <property type="entry name" value="Radical_SAM"/>
    <property type="match status" value="1"/>
</dbReference>
<gene>
    <name evidence="6" type="ORF">A2V81_00885</name>
</gene>
<dbReference type="InterPro" id="IPR050377">
    <property type="entry name" value="Radical_SAM_PqqE_MftC-like"/>
</dbReference>
<dbReference type="AlphaFoldDB" id="A0A1F4XIB3"/>
<organism evidence="6 7">
    <name type="scientific">Candidatus Abawacabacteria bacterium RBG_16_42_10</name>
    <dbReference type="NCBI Taxonomy" id="1817814"/>
    <lineage>
        <taxon>Bacteria</taxon>
        <taxon>Candidatus Abawacaibacteriota</taxon>
    </lineage>
</organism>
<dbReference type="SFLD" id="SFLDG01067">
    <property type="entry name" value="SPASM/twitch_domain_containing"/>
    <property type="match status" value="1"/>
</dbReference>
<reference evidence="6 7" key="1">
    <citation type="journal article" date="2016" name="Nat. Commun.">
        <title>Thousands of microbial genomes shed light on interconnected biogeochemical processes in an aquifer system.</title>
        <authorList>
            <person name="Anantharaman K."/>
            <person name="Brown C.T."/>
            <person name="Hug L.A."/>
            <person name="Sharon I."/>
            <person name="Castelle C.J."/>
            <person name="Probst A.J."/>
            <person name="Thomas B.C."/>
            <person name="Singh A."/>
            <person name="Wilkins M.J."/>
            <person name="Karaoz U."/>
            <person name="Brodie E.L."/>
            <person name="Williams K.H."/>
            <person name="Hubbard S.S."/>
            <person name="Banfield J.F."/>
        </authorList>
    </citation>
    <scope>NUCLEOTIDE SEQUENCE [LARGE SCALE GENOMIC DNA]</scope>
</reference>
<evidence type="ECO:0000256" key="4">
    <source>
        <dbReference type="ARBA" id="ARBA00023014"/>
    </source>
</evidence>
<sequence>MAPRENLVGDDGSRVGKKPTKVLKGMPEYFEIREETEQLETDKCPQYLMMNLETSCPFSCKKCAQPGRNREMGQTLSLDERKNILKIAADIGVRELVIIGAGEPTSPKNFKDVVSPVIESTYKEGMGTILFTTAFGINKEQAEFFRDHDVTVLVSLDSLNPNTYRELTWIGKLTRILENIQILRDTYKNTQEILRDGRKLVRLAINVTIQKGNVDELDTVRNFAGDDMQFIANVPMPEGKLRIYRNWSELVGDGNLEIFSRLAAEKSDTGSHSSVAEGTCSYFKRGISIDSDGQFLTCGYASDSAHYLGNVREGLTRQKLLEHYKEMRKKYEEWCQKIRRRPSCPLRDGEYENFIRSLETGIETKE</sequence>
<evidence type="ECO:0000313" key="6">
    <source>
        <dbReference type="EMBL" id="OGC81348.1"/>
    </source>
</evidence>
<dbReference type="InterPro" id="IPR013785">
    <property type="entry name" value="Aldolase_TIM"/>
</dbReference>
<evidence type="ECO:0000313" key="7">
    <source>
        <dbReference type="Proteomes" id="UP000177614"/>
    </source>
</evidence>
<dbReference type="InterPro" id="IPR007197">
    <property type="entry name" value="rSAM"/>
</dbReference>
<dbReference type="PANTHER" id="PTHR11228:SF7">
    <property type="entry name" value="PQQA PEPTIDE CYCLASE"/>
    <property type="match status" value="1"/>
</dbReference>
<proteinExistence type="predicted"/>
<evidence type="ECO:0000256" key="3">
    <source>
        <dbReference type="ARBA" id="ARBA00023004"/>
    </source>
</evidence>
<dbReference type="STRING" id="1817814.A2V81_00885"/>
<dbReference type="Gene3D" id="3.20.20.70">
    <property type="entry name" value="Aldolase class I"/>
    <property type="match status" value="1"/>
</dbReference>
<dbReference type="SFLD" id="SFLDS00029">
    <property type="entry name" value="Radical_SAM"/>
    <property type="match status" value="1"/>
</dbReference>
<protein>
    <recommendedName>
        <fullName evidence="5">Radical SAM core domain-containing protein</fullName>
    </recommendedName>
</protein>
<dbReference type="PANTHER" id="PTHR11228">
    <property type="entry name" value="RADICAL SAM DOMAIN PROTEIN"/>
    <property type="match status" value="1"/>
</dbReference>
<dbReference type="SUPFAM" id="SSF102114">
    <property type="entry name" value="Radical SAM enzymes"/>
    <property type="match status" value="1"/>
</dbReference>
<dbReference type="CDD" id="cd21109">
    <property type="entry name" value="SPASM"/>
    <property type="match status" value="1"/>
</dbReference>
<keyword evidence="1" id="KW-0949">S-adenosyl-L-methionine</keyword>